<evidence type="ECO:0000313" key="2">
    <source>
        <dbReference type="Proteomes" id="UP001058872"/>
    </source>
</evidence>
<dbReference type="NCBIfam" id="TIGR04220">
    <property type="entry name" value="patB_acyB_mcaB"/>
    <property type="match status" value="1"/>
</dbReference>
<proteinExistence type="predicted"/>
<dbReference type="Proteomes" id="UP001058872">
    <property type="component" value="Chromosome"/>
</dbReference>
<reference evidence="1" key="1">
    <citation type="submission" date="2018-04" db="EMBL/GenBank/DDBJ databases">
        <title>Genomes of Endosymbiotic and Endophytic Bradyrhizobium Publication status.</title>
        <authorList>
            <person name="Guha S."/>
            <person name="Jorrin B."/>
            <person name="Sarkar M."/>
            <person name="Poole P.S."/>
            <person name="DasGupta M."/>
        </authorList>
    </citation>
    <scope>NUCLEOTIDE SEQUENCE</scope>
    <source>
        <strain evidence="1">WBOS16</strain>
    </source>
</reference>
<organism evidence="1 2">
    <name type="scientific">Bradyrhizobium betae</name>
    <dbReference type="NCBI Taxonomy" id="244734"/>
    <lineage>
        <taxon>Bacteria</taxon>
        <taxon>Pseudomonadati</taxon>
        <taxon>Pseudomonadota</taxon>
        <taxon>Alphaproteobacteria</taxon>
        <taxon>Hyphomicrobiales</taxon>
        <taxon>Nitrobacteraceae</taxon>
        <taxon>Bradyrhizobium</taxon>
    </lineage>
</organism>
<dbReference type="InterPro" id="IPR026473">
    <property type="entry name" value="PatB_AcyB_McaB"/>
</dbReference>
<name>A0AAE9NGH4_9BRAD</name>
<protein>
    <submittedName>
        <fullName evidence="1">Cyanobactin biosynthesis system PatB/AcyB/McaB family protein</fullName>
    </submittedName>
</protein>
<dbReference type="AlphaFoldDB" id="A0AAE9NGH4"/>
<evidence type="ECO:0000313" key="1">
    <source>
        <dbReference type="EMBL" id="UUO69093.1"/>
    </source>
</evidence>
<dbReference type="RefSeq" id="WP_257175944.1">
    <property type="nucleotide sequence ID" value="NZ_CP028989.1"/>
</dbReference>
<dbReference type="EMBL" id="CP028989">
    <property type="protein sequence ID" value="UUO69093.1"/>
    <property type="molecule type" value="Genomic_DNA"/>
</dbReference>
<sequence length="71" mass="7929">MVNINPILSRPVKRPHSVVPSTCVDVVHGRREDLISLAISLIHGANYNDPAPFEWAAPEQVISSAFVHRRF</sequence>
<gene>
    <name evidence="1" type="ORF">DCM83_30335</name>
</gene>
<accession>A0AAE9NGH4</accession>